<accession>A0A7X0MUJ3</accession>
<gene>
    <name evidence="2" type="ORF">HNR48_000974</name>
</gene>
<sequence length="216" mass="25188">MKSGLSEQSVTDEAFDQAESTAVELAMEAPKPDYWFQGFGNDWLEHFYELDSITEQLPGTWEMYLPSQWGVWFIVTLCALLLLRFYSVERLERSLNAYRQEAQRQLSEISSDVSNGKLDSTQKLLPLCKRCLLVFSERSDLSRLSLSEQRKYMNSLIPEVKQKKEWLLNDEDFLLLEQLSYGPDPKSISSDHIVDVLRRLEYWLCWHQPGGSYVDV</sequence>
<dbReference type="EMBL" id="JACHHT010000001">
    <property type="protein sequence ID" value="MBB6520696.1"/>
    <property type="molecule type" value="Genomic_DNA"/>
</dbReference>
<proteinExistence type="predicted"/>
<evidence type="ECO:0008006" key="4">
    <source>
        <dbReference type="Google" id="ProtNLM"/>
    </source>
</evidence>
<organism evidence="2 3">
    <name type="scientific">Pseudoteredinibacter isoporae</name>
    <dbReference type="NCBI Taxonomy" id="570281"/>
    <lineage>
        <taxon>Bacteria</taxon>
        <taxon>Pseudomonadati</taxon>
        <taxon>Pseudomonadota</taxon>
        <taxon>Gammaproteobacteria</taxon>
        <taxon>Cellvibrionales</taxon>
        <taxon>Cellvibrionaceae</taxon>
        <taxon>Pseudoteredinibacter</taxon>
    </lineage>
</organism>
<keyword evidence="1" id="KW-1133">Transmembrane helix</keyword>
<evidence type="ECO:0000313" key="3">
    <source>
        <dbReference type="Proteomes" id="UP000528457"/>
    </source>
</evidence>
<comment type="caution">
    <text evidence="2">The sequence shown here is derived from an EMBL/GenBank/DDBJ whole genome shotgun (WGS) entry which is preliminary data.</text>
</comment>
<keyword evidence="3" id="KW-1185">Reference proteome</keyword>
<reference evidence="2 3" key="1">
    <citation type="submission" date="2020-08" db="EMBL/GenBank/DDBJ databases">
        <title>Genomic Encyclopedia of Type Strains, Phase IV (KMG-IV): sequencing the most valuable type-strain genomes for metagenomic binning, comparative biology and taxonomic classification.</title>
        <authorList>
            <person name="Goeker M."/>
        </authorList>
    </citation>
    <scope>NUCLEOTIDE SEQUENCE [LARGE SCALE GENOMIC DNA]</scope>
    <source>
        <strain evidence="2 3">DSM 22368</strain>
    </source>
</reference>
<evidence type="ECO:0000313" key="2">
    <source>
        <dbReference type="EMBL" id="MBB6520696.1"/>
    </source>
</evidence>
<keyword evidence="1" id="KW-0812">Transmembrane</keyword>
<keyword evidence="1" id="KW-0472">Membrane</keyword>
<evidence type="ECO:0000256" key="1">
    <source>
        <dbReference type="SAM" id="Phobius"/>
    </source>
</evidence>
<dbReference type="InParanoid" id="A0A7X0MUJ3"/>
<feature type="transmembrane region" description="Helical" evidence="1">
    <location>
        <begin position="69"/>
        <end position="86"/>
    </location>
</feature>
<dbReference type="AlphaFoldDB" id="A0A7X0MUJ3"/>
<dbReference type="RefSeq" id="WP_166850489.1">
    <property type="nucleotide sequence ID" value="NZ_JAAONY010000001.1"/>
</dbReference>
<dbReference type="InterPro" id="IPR025489">
    <property type="entry name" value="DUF4381"/>
</dbReference>
<name>A0A7X0MUJ3_9GAMM</name>
<dbReference type="Proteomes" id="UP000528457">
    <property type="component" value="Unassembled WGS sequence"/>
</dbReference>
<dbReference type="Pfam" id="PF14316">
    <property type="entry name" value="DUF4381"/>
    <property type="match status" value="1"/>
</dbReference>
<protein>
    <recommendedName>
        <fullName evidence="4">DUF4381 domain-containing protein</fullName>
    </recommendedName>
</protein>